<evidence type="ECO:0000256" key="4">
    <source>
        <dbReference type="ARBA" id="ARBA00023004"/>
    </source>
</evidence>
<dbReference type="AlphaFoldDB" id="A0A7W7YQ39"/>
<dbReference type="Proteomes" id="UP000534294">
    <property type="component" value="Unassembled WGS sequence"/>
</dbReference>
<dbReference type="Pfam" id="PF12831">
    <property type="entry name" value="FAD_oxidored"/>
    <property type="match status" value="1"/>
</dbReference>
<evidence type="ECO:0000313" key="10">
    <source>
        <dbReference type="Proteomes" id="UP000534294"/>
    </source>
</evidence>
<dbReference type="PANTHER" id="PTHR43498:SF1">
    <property type="entry name" value="COB--COM HETERODISULFIDE REDUCTASE IRON-SULFUR SUBUNIT A"/>
    <property type="match status" value="1"/>
</dbReference>
<keyword evidence="4" id="KW-0408">Iron</keyword>
<dbReference type="RefSeq" id="WP_184212664.1">
    <property type="nucleotide sequence ID" value="NZ_JACHIF010000011.1"/>
</dbReference>
<reference evidence="9 10" key="1">
    <citation type="submission" date="2020-08" db="EMBL/GenBank/DDBJ databases">
        <title>Genomic Encyclopedia of Type Strains, Phase IV (KMG-IV): sequencing the most valuable type-strain genomes for metagenomic binning, comparative biology and taxonomic classification.</title>
        <authorList>
            <person name="Goeker M."/>
        </authorList>
    </citation>
    <scope>NUCLEOTIDE SEQUENCE [LARGE SCALE GENOMIC DNA]</scope>
    <source>
        <strain evidence="9 10">DSM 12251</strain>
    </source>
</reference>
<dbReference type="GO" id="GO:0046872">
    <property type="term" value="F:metal ion binding"/>
    <property type="evidence" value="ECO:0007669"/>
    <property type="project" value="UniProtKB-KW"/>
</dbReference>
<feature type="domain" description="Golvesin/Xly CBD-like" evidence="8">
    <location>
        <begin position="568"/>
        <end position="685"/>
    </location>
</feature>
<dbReference type="PANTHER" id="PTHR43498">
    <property type="entry name" value="FERREDOXIN:COB-COM HETERODISULFIDE REDUCTASE SUBUNIT A"/>
    <property type="match status" value="1"/>
</dbReference>
<keyword evidence="10" id="KW-1185">Reference proteome</keyword>
<dbReference type="GO" id="GO:0051539">
    <property type="term" value="F:4 iron, 4 sulfur cluster binding"/>
    <property type="evidence" value="ECO:0007669"/>
    <property type="project" value="UniProtKB-KW"/>
</dbReference>
<keyword evidence="7" id="KW-0732">Signal</keyword>
<evidence type="ECO:0000256" key="6">
    <source>
        <dbReference type="SAM" id="MobiDB-lite"/>
    </source>
</evidence>
<feature type="compositionally biased region" description="Basic and acidic residues" evidence="6">
    <location>
        <begin position="583"/>
        <end position="593"/>
    </location>
</feature>
<dbReference type="Pfam" id="PF25275">
    <property type="entry name" value="Golvesin_C"/>
    <property type="match status" value="1"/>
</dbReference>
<gene>
    <name evidence="9" type="ORF">HNQ64_004441</name>
</gene>
<accession>A0A7W7YQ39</accession>
<feature type="signal peptide" evidence="7">
    <location>
        <begin position="1"/>
        <end position="19"/>
    </location>
</feature>
<dbReference type="Gene3D" id="3.50.50.60">
    <property type="entry name" value="FAD/NAD(P)-binding domain"/>
    <property type="match status" value="1"/>
</dbReference>
<keyword evidence="2" id="KW-0479">Metal-binding</keyword>
<evidence type="ECO:0000256" key="3">
    <source>
        <dbReference type="ARBA" id="ARBA00023002"/>
    </source>
</evidence>
<organism evidence="9 10">
    <name type="scientific">Prosthecobacter dejongeii</name>
    <dbReference type="NCBI Taxonomy" id="48465"/>
    <lineage>
        <taxon>Bacteria</taxon>
        <taxon>Pseudomonadati</taxon>
        <taxon>Verrucomicrobiota</taxon>
        <taxon>Verrucomicrobiia</taxon>
        <taxon>Verrucomicrobiales</taxon>
        <taxon>Verrucomicrobiaceae</taxon>
        <taxon>Prosthecobacter</taxon>
    </lineage>
</organism>
<dbReference type="InterPro" id="IPR033803">
    <property type="entry name" value="CBD-like_Golvesin-Xly"/>
</dbReference>
<comment type="caution">
    <text evidence="9">The sequence shown here is derived from an EMBL/GenBank/DDBJ whole genome shotgun (WGS) entry which is preliminary data.</text>
</comment>
<feature type="region of interest" description="Disordered" evidence="6">
    <location>
        <begin position="570"/>
        <end position="596"/>
    </location>
</feature>
<dbReference type="GO" id="GO:0016491">
    <property type="term" value="F:oxidoreductase activity"/>
    <property type="evidence" value="ECO:0007669"/>
    <property type="project" value="UniProtKB-KW"/>
</dbReference>
<proteinExistence type="predicted"/>
<dbReference type="InterPro" id="IPR036188">
    <property type="entry name" value="FAD/NAD-bd_sf"/>
</dbReference>
<evidence type="ECO:0000256" key="2">
    <source>
        <dbReference type="ARBA" id="ARBA00022723"/>
    </source>
</evidence>
<dbReference type="SUPFAM" id="SSF51905">
    <property type="entry name" value="FAD/NAD(P)-binding domain"/>
    <property type="match status" value="1"/>
</dbReference>
<evidence type="ECO:0000259" key="8">
    <source>
        <dbReference type="Pfam" id="PF25275"/>
    </source>
</evidence>
<dbReference type="EMBL" id="JACHIF010000011">
    <property type="protein sequence ID" value="MBB5040162.1"/>
    <property type="molecule type" value="Genomic_DNA"/>
</dbReference>
<keyword evidence="3" id="KW-0560">Oxidoreductase</keyword>
<evidence type="ECO:0000256" key="7">
    <source>
        <dbReference type="SAM" id="SignalP"/>
    </source>
</evidence>
<feature type="chain" id="PRO_5031540229" description="Golvesin/Xly CBD-like domain-containing protein" evidence="7">
    <location>
        <begin position="20"/>
        <end position="690"/>
    </location>
</feature>
<evidence type="ECO:0000256" key="1">
    <source>
        <dbReference type="ARBA" id="ARBA00022485"/>
    </source>
</evidence>
<keyword evidence="1" id="KW-0004">4Fe-4S</keyword>
<dbReference type="InterPro" id="IPR039650">
    <property type="entry name" value="HdrA-like"/>
</dbReference>
<sequence length="690" mass="76793">MTRSFIASFLLLPSLLAAADSADVIIYGGSSGGITAAIQTARMGKKAILIEPTQFLGGLTTGGLGATDIGNKKAIGGMSREFYANVFKYYNDASKWKQETREAYFARKPHGNTGSEDTMWTFEPHAASEIYDAMLKPVEGSVTVVKGERLDLKKGVVKEGTKITKIVMESGREFIGPMFIDATYEGDLMAKAGVKYHVGREANSVYGEQLNGVQVGHSHSHQFTKNVDPYVKPGDPSSGLLPGIEKDPGVEFSGDRKVQAYNFRMCTTDDAANRRDWEKPENYDERWFELALRNVEAGDERISWAPGWMPNRKTDTNNNFAISTDFIGQNWDYPEADYETRAKIWKAHEDWQKGLMWTYAHHPRVPKNIQAAFQKLGLAKDEFTDNDNFPRQLYVREARRMIGDYVMTEKNCKRLEVVEDSIGMGAYNMDSHHIQRYVTKEGFVRNEGDVQVRSRPYPISYRSIRPKASECTNLLVPICLSASHISYGSIRMEPVFMVTGQSAATAAVHAIEQGTTVQGIDYEKLKERLLQDGQMLDFESPPIPEVSSFKKASLPGIVLDDNDAELTGFETEGHTTPGFVEQGYRHDNDENKGKSRARFTPSLVKGGRYQIAIAYSALANRAAAVPVTIHHAEGETKVTLNQKKKPDGENGFQPVGSFTFEAGKSSWVEISNEGTKGHVIVDAVQWLPVK</sequence>
<name>A0A7W7YQ39_9BACT</name>
<evidence type="ECO:0000313" key="9">
    <source>
        <dbReference type="EMBL" id="MBB5040162.1"/>
    </source>
</evidence>
<keyword evidence="5" id="KW-0411">Iron-sulfur</keyword>
<evidence type="ECO:0000256" key="5">
    <source>
        <dbReference type="ARBA" id="ARBA00023014"/>
    </source>
</evidence>
<protein>
    <recommendedName>
        <fullName evidence="8">Golvesin/Xly CBD-like domain-containing protein</fullName>
    </recommendedName>
</protein>